<gene>
    <name evidence="1" type="ORF">L798_01484</name>
</gene>
<protein>
    <submittedName>
        <fullName evidence="1">Uncharacterized protein</fullName>
    </submittedName>
</protein>
<dbReference type="EMBL" id="KK853301">
    <property type="protein sequence ID" value="KDR08748.1"/>
    <property type="molecule type" value="Genomic_DNA"/>
</dbReference>
<evidence type="ECO:0000313" key="2">
    <source>
        <dbReference type="Proteomes" id="UP000027135"/>
    </source>
</evidence>
<sequence length="92" mass="10216">MKKNSVVAPIRRSLTLNLEATSSPKQRLGLSLNLGGTSFISALGDSVDVQLPLECQGFAQNFLLPKNNRVIACHHLQQWLRSVVQPWQKLAH</sequence>
<name>A0A067QJ80_ZOONE</name>
<proteinExistence type="predicted"/>
<evidence type="ECO:0000313" key="1">
    <source>
        <dbReference type="EMBL" id="KDR08748.1"/>
    </source>
</evidence>
<organism evidence="1 2">
    <name type="scientific">Zootermopsis nevadensis</name>
    <name type="common">Dampwood termite</name>
    <dbReference type="NCBI Taxonomy" id="136037"/>
    <lineage>
        <taxon>Eukaryota</taxon>
        <taxon>Metazoa</taxon>
        <taxon>Ecdysozoa</taxon>
        <taxon>Arthropoda</taxon>
        <taxon>Hexapoda</taxon>
        <taxon>Insecta</taxon>
        <taxon>Pterygota</taxon>
        <taxon>Neoptera</taxon>
        <taxon>Polyneoptera</taxon>
        <taxon>Dictyoptera</taxon>
        <taxon>Blattodea</taxon>
        <taxon>Blattoidea</taxon>
        <taxon>Termitoidae</taxon>
        <taxon>Termopsidae</taxon>
        <taxon>Zootermopsis</taxon>
    </lineage>
</organism>
<accession>A0A067QJ80</accession>
<keyword evidence="2" id="KW-1185">Reference proteome</keyword>
<dbReference type="AlphaFoldDB" id="A0A067QJ80"/>
<reference evidence="1 2" key="1">
    <citation type="journal article" date="2014" name="Nat. Commun.">
        <title>Molecular traces of alternative social organization in a termite genome.</title>
        <authorList>
            <person name="Terrapon N."/>
            <person name="Li C."/>
            <person name="Robertson H.M."/>
            <person name="Ji L."/>
            <person name="Meng X."/>
            <person name="Booth W."/>
            <person name="Chen Z."/>
            <person name="Childers C.P."/>
            <person name="Glastad K.M."/>
            <person name="Gokhale K."/>
            <person name="Gowin J."/>
            <person name="Gronenberg W."/>
            <person name="Hermansen R.A."/>
            <person name="Hu H."/>
            <person name="Hunt B.G."/>
            <person name="Huylmans A.K."/>
            <person name="Khalil S.M."/>
            <person name="Mitchell R.D."/>
            <person name="Munoz-Torres M.C."/>
            <person name="Mustard J.A."/>
            <person name="Pan H."/>
            <person name="Reese J.T."/>
            <person name="Scharf M.E."/>
            <person name="Sun F."/>
            <person name="Vogel H."/>
            <person name="Xiao J."/>
            <person name="Yang W."/>
            <person name="Yang Z."/>
            <person name="Yang Z."/>
            <person name="Zhou J."/>
            <person name="Zhu J."/>
            <person name="Brent C.S."/>
            <person name="Elsik C.G."/>
            <person name="Goodisman M.A."/>
            <person name="Liberles D.A."/>
            <person name="Roe R.M."/>
            <person name="Vargo E.L."/>
            <person name="Vilcinskas A."/>
            <person name="Wang J."/>
            <person name="Bornberg-Bauer E."/>
            <person name="Korb J."/>
            <person name="Zhang G."/>
            <person name="Liebig J."/>
        </authorList>
    </citation>
    <scope>NUCLEOTIDE SEQUENCE [LARGE SCALE GENOMIC DNA]</scope>
    <source>
        <tissue evidence="1">Whole organism</tissue>
    </source>
</reference>
<dbReference type="InParanoid" id="A0A067QJ80"/>
<dbReference type="Proteomes" id="UP000027135">
    <property type="component" value="Unassembled WGS sequence"/>
</dbReference>